<dbReference type="AlphaFoldDB" id="A0A6D2HLV2"/>
<dbReference type="SUPFAM" id="SSF53098">
    <property type="entry name" value="Ribonuclease H-like"/>
    <property type="match status" value="1"/>
</dbReference>
<organism evidence="1 2">
    <name type="scientific">Microthlaspi erraticum</name>
    <dbReference type="NCBI Taxonomy" id="1685480"/>
    <lineage>
        <taxon>Eukaryota</taxon>
        <taxon>Viridiplantae</taxon>
        <taxon>Streptophyta</taxon>
        <taxon>Embryophyta</taxon>
        <taxon>Tracheophyta</taxon>
        <taxon>Spermatophyta</taxon>
        <taxon>Magnoliopsida</taxon>
        <taxon>eudicotyledons</taxon>
        <taxon>Gunneridae</taxon>
        <taxon>Pentapetalae</taxon>
        <taxon>rosids</taxon>
        <taxon>malvids</taxon>
        <taxon>Brassicales</taxon>
        <taxon>Brassicaceae</taxon>
        <taxon>Coluteocarpeae</taxon>
        <taxon>Microthlaspi</taxon>
    </lineage>
</organism>
<comment type="caution">
    <text evidence="1">The sequence shown here is derived from an EMBL/GenBank/DDBJ whole genome shotgun (WGS) entry which is preliminary data.</text>
</comment>
<evidence type="ECO:0000313" key="1">
    <source>
        <dbReference type="EMBL" id="CAA7015135.1"/>
    </source>
</evidence>
<accession>A0A6D2HLV2</accession>
<dbReference type="InterPro" id="IPR036397">
    <property type="entry name" value="RNaseH_sf"/>
</dbReference>
<name>A0A6D2HLV2_9BRAS</name>
<dbReference type="OrthoDB" id="5425374at2759"/>
<evidence type="ECO:0008006" key="3">
    <source>
        <dbReference type="Google" id="ProtNLM"/>
    </source>
</evidence>
<dbReference type="GO" id="GO:0003676">
    <property type="term" value="F:nucleic acid binding"/>
    <property type="evidence" value="ECO:0007669"/>
    <property type="project" value="InterPro"/>
</dbReference>
<dbReference type="InterPro" id="IPR012337">
    <property type="entry name" value="RNaseH-like_sf"/>
</dbReference>
<keyword evidence="2" id="KW-1185">Reference proteome</keyword>
<dbReference type="Gene3D" id="3.30.420.10">
    <property type="entry name" value="Ribonuclease H-like superfamily/Ribonuclease H"/>
    <property type="match status" value="1"/>
</dbReference>
<dbReference type="Proteomes" id="UP000467841">
    <property type="component" value="Unassembled WGS sequence"/>
</dbReference>
<sequence>MGGSIAAPTNDAKGPQAVQDYHFPRFGVPRCVISDGGSHFVNKVFEKVFKEGDDVLLYNSRLKLFPGKLKCRWSGPFKVKEVLPYGAITLVNNNGAEFTVNGHRLKKYMGSQSIGEGSSIRLHDPPQA</sequence>
<dbReference type="EMBL" id="CACVBM020000144">
    <property type="protein sequence ID" value="CAA7015135.1"/>
    <property type="molecule type" value="Genomic_DNA"/>
</dbReference>
<protein>
    <recommendedName>
        <fullName evidence="3">Integrase catalytic domain-containing protein</fullName>
    </recommendedName>
</protein>
<proteinExistence type="predicted"/>
<gene>
    <name evidence="1" type="ORF">MERR_LOCUS2370</name>
</gene>
<evidence type="ECO:0000313" key="2">
    <source>
        <dbReference type="Proteomes" id="UP000467841"/>
    </source>
</evidence>
<reference evidence="1" key="1">
    <citation type="submission" date="2020-01" db="EMBL/GenBank/DDBJ databases">
        <authorList>
            <person name="Mishra B."/>
        </authorList>
    </citation>
    <scope>NUCLEOTIDE SEQUENCE [LARGE SCALE GENOMIC DNA]</scope>
</reference>